<reference evidence="7" key="1">
    <citation type="submission" date="2019-03" db="EMBL/GenBank/DDBJ databases">
        <title>Afifella sp. nov., isolated from activated sludge.</title>
        <authorList>
            <person name="Li Q."/>
            <person name="Liu Y."/>
        </authorList>
    </citation>
    <scope>NUCLEOTIDE SEQUENCE</scope>
    <source>
        <strain evidence="7">L72</strain>
    </source>
</reference>
<dbReference type="AlphaFoldDB" id="A0A964T6S4"/>
<comment type="caution">
    <text evidence="7">The sequence shown here is derived from an EMBL/GenBank/DDBJ whole genome shotgun (WGS) entry which is preliminary data.</text>
</comment>
<dbReference type="InterPro" id="IPR001851">
    <property type="entry name" value="ABC_transp_permease"/>
</dbReference>
<gene>
    <name evidence="7" type="ORF">E4O86_17920</name>
</gene>
<feature type="transmembrane region" description="Helical" evidence="6">
    <location>
        <begin position="232"/>
        <end position="252"/>
    </location>
</feature>
<feature type="transmembrane region" description="Helical" evidence="6">
    <location>
        <begin position="272"/>
        <end position="294"/>
    </location>
</feature>
<sequence length="335" mass="36269">MVERSATAGPPARTRPGGPAAIGAAYDFVDRHRVAIAILFLIVLPWLTPYKALAVNILIYGLFAMGFNLIYGYAGMLSFGHAALFGLGAYGCGIPIAKFGIPWFLALPTGVAVAGLAAVAIGWFATRSRGIYFAMVTLALSQVVYYIVFQMVWLTGGEDGLRGVSVPALDIFGLELSLLDPTAKYYLILIAVALALWLFSRILQSPFGAVLEAIRENEKRAAACGYDVNRTRWAAFILSGLFSGLAGALYAIHLSIVPIETLHYFTSAEVLMMTLLGGMGTFFGPFVGALVYILLQDVVTVVTVHWQLVVGILFVVLILFFPRGIWGSLLHWLRP</sequence>
<dbReference type="OrthoDB" id="9804361at2"/>
<dbReference type="GO" id="GO:0005886">
    <property type="term" value="C:plasma membrane"/>
    <property type="evidence" value="ECO:0007669"/>
    <property type="project" value="UniProtKB-SubCell"/>
</dbReference>
<comment type="subcellular location">
    <subcellularLocation>
        <location evidence="1">Cell membrane</location>
        <topology evidence="1">Multi-pass membrane protein</topology>
    </subcellularLocation>
</comment>
<keyword evidence="4 6" id="KW-1133">Transmembrane helix</keyword>
<evidence type="ECO:0000256" key="6">
    <source>
        <dbReference type="SAM" id="Phobius"/>
    </source>
</evidence>
<dbReference type="EMBL" id="SPKJ01000082">
    <property type="protein sequence ID" value="MYZ49591.1"/>
    <property type="molecule type" value="Genomic_DNA"/>
</dbReference>
<organism evidence="7 8">
    <name type="scientific">Propylenella binzhouense</name>
    <dbReference type="NCBI Taxonomy" id="2555902"/>
    <lineage>
        <taxon>Bacteria</taxon>
        <taxon>Pseudomonadati</taxon>
        <taxon>Pseudomonadota</taxon>
        <taxon>Alphaproteobacteria</taxon>
        <taxon>Hyphomicrobiales</taxon>
        <taxon>Propylenellaceae</taxon>
        <taxon>Propylenella</taxon>
    </lineage>
</organism>
<evidence type="ECO:0000256" key="3">
    <source>
        <dbReference type="ARBA" id="ARBA00022692"/>
    </source>
</evidence>
<dbReference type="RefSeq" id="WP_161141928.1">
    <property type="nucleotide sequence ID" value="NZ_SPKJ01000082.1"/>
</dbReference>
<dbReference type="PANTHER" id="PTHR30482">
    <property type="entry name" value="HIGH-AFFINITY BRANCHED-CHAIN AMINO ACID TRANSPORT SYSTEM PERMEASE"/>
    <property type="match status" value="1"/>
</dbReference>
<dbReference type="PANTHER" id="PTHR30482:SF17">
    <property type="entry name" value="ABC TRANSPORTER ATP-BINDING PROTEIN"/>
    <property type="match status" value="1"/>
</dbReference>
<evidence type="ECO:0000256" key="5">
    <source>
        <dbReference type="ARBA" id="ARBA00023136"/>
    </source>
</evidence>
<accession>A0A964T6S4</accession>
<evidence type="ECO:0000256" key="1">
    <source>
        <dbReference type="ARBA" id="ARBA00004651"/>
    </source>
</evidence>
<keyword evidence="8" id="KW-1185">Reference proteome</keyword>
<name>A0A964T6S4_9HYPH</name>
<dbReference type="Pfam" id="PF02653">
    <property type="entry name" value="BPD_transp_2"/>
    <property type="match status" value="1"/>
</dbReference>
<keyword evidence="5 6" id="KW-0472">Membrane</keyword>
<evidence type="ECO:0000313" key="7">
    <source>
        <dbReference type="EMBL" id="MYZ49591.1"/>
    </source>
</evidence>
<feature type="transmembrane region" description="Helical" evidence="6">
    <location>
        <begin position="131"/>
        <end position="153"/>
    </location>
</feature>
<feature type="transmembrane region" description="Helical" evidence="6">
    <location>
        <begin position="306"/>
        <end position="326"/>
    </location>
</feature>
<keyword evidence="2" id="KW-1003">Cell membrane</keyword>
<feature type="transmembrane region" description="Helical" evidence="6">
    <location>
        <begin position="34"/>
        <end position="63"/>
    </location>
</feature>
<feature type="transmembrane region" description="Helical" evidence="6">
    <location>
        <begin position="103"/>
        <end position="124"/>
    </location>
</feature>
<dbReference type="Proteomes" id="UP000773614">
    <property type="component" value="Unassembled WGS sequence"/>
</dbReference>
<dbReference type="InterPro" id="IPR043428">
    <property type="entry name" value="LivM-like"/>
</dbReference>
<feature type="transmembrane region" description="Helical" evidence="6">
    <location>
        <begin position="185"/>
        <end position="211"/>
    </location>
</feature>
<evidence type="ECO:0000256" key="2">
    <source>
        <dbReference type="ARBA" id="ARBA00022475"/>
    </source>
</evidence>
<evidence type="ECO:0000313" key="8">
    <source>
        <dbReference type="Proteomes" id="UP000773614"/>
    </source>
</evidence>
<keyword evidence="3 6" id="KW-0812">Transmembrane</keyword>
<proteinExistence type="predicted"/>
<evidence type="ECO:0000256" key="4">
    <source>
        <dbReference type="ARBA" id="ARBA00022989"/>
    </source>
</evidence>
<dbReference type="GO" id="GO:0015658">
    <property type="term" value="F:branched-chain amino acid transmembrane transporter activity"/>
    <property type="evidence" value="ECO:0007669"/>
    <property type="project" value="InterPro"/>
</dbReference>
<protein>
    <submittedName>
        <fullName evidence="7">Branched-chain amino acid ABC transporter permease</fullName>
    </submittedName>
</protein>
<dbReference type="CDD" id="cd06581">
    <property type="entry name" value="TM_PBP1_LivM_like"/>
    <property type="match status" value="1"/>
</dbReference>